<organism evidence="1 2">
    <name type="scientific">Citrus clementina</name>
    <name type="common">Clementine</name>
    <name type="synonym">Citrus deliciosa x Citrus sinensis</name>
    <dbReference type="NCBI Taxonomy" id="85681"/>
    <lineage>
        <taxon>Eukaryota</taxon>
        <taxon>Viridiplantae</taxon>
        <taxon>Streptophyta</taxon>
        <taxon>Embryophyta</taxon>
        <taxon>Tracheophyta</taxon>
        <taxon>Spermatophyta</taxon>
        <taxon>Magnoliopsida</taxon>
        <taxon>eudicotyledons</taxon>
        <taxon>Gunneridae</taxon>
        <taxon>Pentapetalae</taxon>
        <taxon>rosids</taxon>
        <taxon>malvids</taxon>
        <taxon>Sapindales</taxon>
        <taxon>Rutaceae</taxon>
        <taxon>Aurantioideae</taxon>
        <taxon>Citrus</taxon>
    </lineage>
</organism>
<feature type="non-terminal residue" evidence="1">
    <location>
        <position position="14"/>
    </location>
</feature>
<reference evidence="1 2" key="1">
    <citation type="submission" date="2013-10" db="EMBL/GenBank/DDBJ databases">
        <authorList>
            <consortium name="International Citrus Genome Consortium"/>
            <person name="Jenkins J."/>
            <person name="Schmutz J."/>
            <person name="Prochnik S."/>
            <person name="Rokhsar D."/>
            <person name="Gmitter F."/>
            <person name="Ollitrault P."/>
            <person name="Machado M."/>
            <person name="Talon M."/>
            <person name="Wincker P."/>
            <person name="Jaillon O."/>
            <person name="Morgante M."/>
        </authorList>
    </citation>
    <scope>NUCLEOTIDE SEQUENCE</scope>
    <source>
        <strain evidence="2">cv. Clemenules</strain>
    </source>
</reference>
<protein>
    <submittedName>
        <fullName evidence="1">Uncharacterized protein</fullName>
    </submittedName>
</protein>
<accession>V4UIQ9</accession>
<proteinExistence type="predicted"/>
<sequence length="14" mass="1607">MTENRKILDGSDLD</sequence>
<evidence type="ECO:0000313" key="1">
    <source>
        <dbReference type="EMBL" id="ESR39214.1"/>
    </source>
</evidence>
<dbReference type="InParanoid" id="V4UIQ9"/>
<dbReference type="EMBL" id="KI536925">
    <property type="protein sequence ID" value="ESR39214.1"/>
    <property type="molecule type" value="Genomic_DNA"/>
</dbReference>
<dbReference type="Proteomes" id="UP000030687">
    <property type="component" value="Unassembled WGS sequence"/>
</dbReference>
<name>V4UIQ9_CITCL</name>
<dbReference type="KEGG" id="cic:CICLE_v100271402m"/>
<evidence type="ECO:0000313" key="2">
    <source>
        <dbReference type="Proteomes" id="UP000030687"/>
    </source>
</evidence>
<keyword evidence="2" id="KW-1185">Reference proteome</keyword>
<gene>
    <name evidence="1" type="ORF">CICLE_v100271402mg</name>
</gene>